<keyword evidence="2 9" id="KW-0121">Carboxypeptidase</keyword>
<dbReference type="Proteomes" id="UP000295357">
    <property type="component" value="Unassembled WGS sequence"/>
</dbReference>
<organism evidence="9 10">
    <name type="scientific">Roseateles asaccharophilus</name>
    <dbReference type="NCBI Taxonomy" id="582607"/>
    <lineage>
        <taxon>Bacteria</taxon>
        <taxon>Pseudomonadati</taxon>
        <taxon>Pseudomonadota</taxon>
        <taxon>Betaproteobacteria</taxon>
        <taxon>Burkholderiales</taxon>
        <taxon>Sphaerotilaceae</taxon>
        <taxon>Roseateles</taxon>
    </lineage>
</organism>
<dbReference type="InterPro" id="IPR040921">
    <property type="entry name" value="Peptidase_S66C"/>
</dbReference>
<accession>A0A4R6N709</accession>
<dbReference type="Gene3D" id="3.50.30.60">
    <property type="entry name" value="LD-carboxypeptidase A C-terminal domain-like"/>
    <property type="match status" value="1"/>
</dbReference>
<comment type="similarity">
    <text evidence="1">Belongs to the peptidase S66 family.</text>
</comment>
<dbReference type="InterPro" id="IPR027478">
    <property type="entry name" value="LdcA_N"/>
</dbReference>
<evidence type="ECO:0000256" key="3">
    <source>
        <dbReference type="ARBA" id="ARBA00022670"/>
    </source>
</evidence>
<sequence>MTTPPRRPRPLRAGDLVALCAPSSGVEPELFPRLERAIAALQARGLRVREGQTLRREYKQCSAPAAERAAELQALLLDPEVAAVMPPWGGERAIELLPLLDFEALAAAEPKWFSGFSDLSTLQLPLALRAGWMSLHGPNLMELGAEALDETTAAIWPTLFQGDPLLQCASKLWQSQGPDWRTEPGAGRNLSEPTRWRRLDGGTEALLLRGRLIGGCLDTISRLAGTAYGDLRGWAQQPGIGPHLLFLENCEMAPCELLRALWSLRLHGCFEGAAGVLIGRHAPSAVTAPERLSHEEAVREALSDLSLPVLIDADIGHAPPQLSLIQGEWAALHWAPDRLELRQGSAI</sequence>
<name>A0A4R6N709_9BURK</name>
<evidence type="ECO:0000256" key="4">
    <source>
        <dbReference type="ARBA" id="ARBA00022801"/>
    </source>
</evidence>
<dbReference type="OrthoDB" id="9807329at2"/>
<evidence type="ECO:0000313" key="9">
    <source>
        <dbReference type="EMBL" id="TDP11188.1"/>
    </source>
</evidence>
<keyword evidence="10" id="KW-1185">Reference proteome</keyword>
<dbReference type="PANTHER" id="PTHR30237:SF2">
    <property type="entry name" value="MUREIN TETRAPEPTIDE CARBOXYPEPTIDASE"/>
    <property type="match status" value="1"/>
</dbReference>
<dbReference type="SUPFAM" id="SSF141986">
    <property type="entry name" value="LD-carboxypeptidase A C-terminal domain-like"/>
    <property type="match status" value="1"/>
</dbReference>
<protein>
    <submittedName>
        <fullName evidence="9">Muramoyltetrapeptide carboxypeptidase LdcA involved in peptidoglycan recycling</fullName>
    </submittedName>
</protein>
<dbReference type="GO" id="GO:0008236">
    <property type="term" value="F:serine-type peptidase activity"/>
    <property type="evidence" value="ECO:0007669"/>
    <property type="project" value="UniProtKB-KW"/>
</dbReference>
<dbReference type="PANTHER" id="PTHR30237">
    <property type="entry name" value="MURAMOYLTETRAPEPTIDE CARBOXYPEPTIDASE"/>
    <property type="match status" value="1"/>
</dbReference>
<dbReference type="InterPro" id="IPR003507">
    <property type="entry name" value="S66_fam"/>
</dbReference>
<keyword evidence="3" id="KW-0645">Protease</keyword>
<evidence type="ECO:0000256" key="1">
    <source>
        <dbReference type="ARBA" id="ARBA00010233"/>
    </source>
</evidence>
<proteinExistence type="inferred from homology"/>
<dbReference type="GO" id="GO:0004180">
    <property type="term" value="F:carboxypeptidase activity"/>
    <property type="evidence" value="ECO:0007669"/>
    <property type="project" value="UniProtKB-KW"/>
</dbReference>
<keyword evidence="4" id="KW-0378">Hydrolase</keyword>
<evidence type="ECO:0000256" key="5">
    <source>
        <dbReference type="ARBA" id="ARBA00022825"/>
    </source>
</evidence>
<gene>
    <name evidence="9" type="ORF">DFR39_103111</name>
</gene>
<dbReference type="Pfam" id="PF02016">
    <property type="entry name" value="Peptidase_S66"/>
    <property type="match status" value="1"/>
</dbReference>
<dbReference type="InterPro" id="IPR027461">
    <property type="entry name" value="Carboxypeptidase_A_C_sf"/>
</dbReference>
<evidence type="ECO:0000259" key="8">
    <source>
        <dbReference type="Pfam" id="PF17676"/>
    </source>
</evidence>
<dbReference type="EMBL" id="SNXE01000003">
    <property type="protein sequence ID" value="TDP11188.1"/>
    <property type="molecule type" value="Genomic_DNA"/>
</dbReference>
<evidence type="ECO:0000256" key="2">
    <source>
        <dbReference type="ARBA" id="ARBA00022645"/>
    </source>
</evidence>
<dbReference type="Pfam" id="PF17676">
    <property type="entry name" value="Peptidase_S66C"/>
    <property type="match status" value="1"/>
</dbReference>
<dbReference type="Gene3D" id="3.40.50.10740">
    <property type="entry name" value="Class I glutamine amidotransferase-like"/>
    <property type="match status" value="1"/>
</dbReference>
<dbReference type="GO" id="GO:0006508">
    <property type="term" value="P:proteolysis"/>
    <property type="evidence" value="ECO:0007669"/>
    <property type="project" value="UniProtKB-KW"/>
</dbReference>
<feature type="domain" description="LD-carboxypeptidase N-terminal" evidence="7">
    <location>
        <begin position="17"/>
        <end position="137"/>
    </location>
</feature>
<feature type="active site" description="Charge relay system" evidence="6">
    <location>
        <position position="248"/>
    </location>
</feature>
<dbReference type="PIRSF" id="PIRSF028757">
    <property type="entry name" value="LD-carboxypeptidase"/>
    <property type="match status" value="1"/>
</dbReference>
<dbReference type="AlphaFoldDB" id="A0A4R6N709"/>
<evidence type="ECO:0000259" key="7">
    <source>
        <dbReference type="Pfam" id="PF02016"/>
    </source>
</evidence>
<evidence type="ECO:0000256" key="6">
    <source>
        <dbReference type="PIRSR" id="PIRSR028757-1"/>
    </source>
</evidence>
<feature type="active site" description="Charge relay system" evidence="6">
    <location>
        <position position="317"/>
    </location>
</feature>
<dbReference type="SUPFAM" id="SSF52317">
    <property type="entry name" value="Class I glutamine amidotransferase-like"/>
    <property type="match status" value="1"/>
</dbReference>
<dbReference type="InterPro" id="IPR029062">
    <property type="entry name" value="Class_I_gatase-like"/>
</dbReference>
<keyword evidence="5" id="KW-0720">Serine protease</keyword>
<comment type="caution">
    <text evidence="9">The sequence shown here is derived from an EMBL/GenBank/DDBJ whole genome shotgun (WGS) entry which is preliminary data.</text>
</comment>
<dbReference type="CDD" id="cd07062">
    <property type="entry name" value="Peptidase_S66_mccF_like"/>
    <property type="match status" value="1"/>
</dbReference>
<feature type="domain" description="LD-carboxypeptidase C-terminal" evidence="8">
    <location>
        <begin position="209"/>
        <end position="332"/>
    </location>
</feature>
<evidence type="ECO:0000313" key="10">
    <source>
        <dbReference type="Proteomes" id="UP000295357"/>
    </source>
</evidence>
<dbReference type="RefSeq" id="WP_133603103.1">
    <property type="nucleotide sequence ID" value="NZ_JAUFPJ010000010.1"/>
</dbReference>
<dbReference type="InterPro" id="IPR040449">
    <property type="entry name" value="Peptidase_S66_N"/>
</dbReference>
<feature type="active site" description="Nucleophile" evidence="6">
    <location>
        <position position="117"/>
    </location>
</feature>
<reference evidence="9 10" key="1">
    <citation type="submission" date="2019-03" db="EMBL/GenBank/DDBJ databases">
        <title>Genomic Encyclopedia of Type Strains, Phase IV (KMG-IV): sequencing the most valuable type-strain genomes for metagenomic binning, comparative biology and taxonomic classification.</title>
        <authorList>
            <person name="Goeker M."/>
        </authorList>
    </citation>
    <scope>NUCLEOTIDE SEQUENCE [LARGE SCALE GENOMIC DNA]</scope>
    <source>
        <strain evidence="9 10">DSM 25082</strain>
    </source>
</reference>